<comment type="caution">
    <text evidence="4">The sequence shown here is derived from an EMBL/GenBank/DDBJ whole genome shotgun (WGS) entry which is preliminary data.</text>
</comment>
<feature type="region of interest" description="Disordered" evidence="2">
    <location>
        <begin position="169"/>
        <end position="200"/>
    </location>
</feature>
<gene>
    <name evidence="4" type="ORF">MEUPH1_LOCUS16390</name>
</gene>
<evidence type="ECO:0000256" key="1">
    <source>
        <dbReference type="SAM" id="Coils"/>
    </source>
</evidence>
<dbReference type="CDD" id="cd12085">
    <property type="entry name" value="DD_cGKI-alpha"/>
    <property type="match status" value="1"/>
</dbReference>
<feature type="compositionally biased region" description="Polar residues" evidence="2">
    <location>
        <begin position="177"/>
        <end position="187"/>
    </location>
</feature>
<dbReference type="Proteomes" id="UP001160148">
    <property type="component" value="Unassembled WGS sequence"/>
</dbReference>
<evidence type="ECO:0000256" key="2">
    <source>
        <dbReference type="SAM" id="MobiDB-lite"/>
    </source>
</evidence>
<evidence type="ECO:0000313" key="4">
    <source>
        <dbReference type="EMBL" id="CAI6361179.1"/>
    </source>
</evidence>
<dbReference type="EMBL" id="CARXXK010000003">
    <property type="protein sequence ID" value="CAI6361179.1"/>
    <property type="molecule type" value="Genomic_DNA"/>
</dbReference>
<dbReference type="InterPro" id="IPR031831">
    <property type="entry name" value="PKcGMP_CC"/>
</dbReference>
<keyword evidence="1" id="KW-0175">Coiled coil</keyword>
<sequence>MRLCFGQWCIPWPGRNRTTTITGVPTTDALPLPEDYDYDNDSVSSAVDVLSAAEEPMTRALQPSDSSSSADMAASVDAQDLKTLLEAKDTLIRNLETLLQARNNEIQELRSHLDMFQSVFPFSNPVSPTSTLHHPHHVVAAPVHQQQSQNLVAKSLTSLLDGIARPRKQRAQGISAEPQSLSTIQELSQKKFPTYPKNDR</sequence>
<dbReference type="AlphaFoldDB" id="A0AAV0WZX3"/>
<reference evidence="4 5" key="1">
    <citation type="submission" date="2023-01" db="EMBL/GenBank/DDBJ databases">
        <authorList>
            <person name="Whitehead M."/>
        </authorList>
    </citation>
    <scope>NUCLEOTIDE SEQUENCE [LARGE SCALE GENOMIC DNA]</scope>
</reference>
<proteinExistence type="predicted"/>
<organism evidence="4 5">
    <name type="scientific">Macrosiphum euphorbiae</name>
    <name type="common">potato aphid</name>
    <dbReference type="NCBI Taxonomy" id="13131"/>
    <lineage>
        <taxon>Eukaryota</taxon>
        <taxon>Metazoa</taxon>
        <taxon>Ecdysozoa</taxon>
        <taxon>Arthropoda</taxon>
        <taxon>Hexapoda</taxon>
        <taxon>Insecta</taxon>
        <taxon>Pterygota</taxon>
        <taxon>Neoptera</taxon>
        <taxon>Paraneoptera</taxon>
        <taxon>Hemiptera</taxon>
        <taxon>Sternorrhyncha</taxon>
        <taxon>Aphidomorpha</taxon>
        <taxon>Aphidoidea</taxon>
        <taxon>Aphididae</taxon>
        <taxon>Macrosiphini</taxon>
        <taxon>Macrosiphum</taxon>
    </lineage>
</organism>
<accession>A0AAV0WZX3</accession>
<name>A0AAV0WZX3_9HEMI</name>
<keyword evidence="5" id="KW-1185">Reference proteome</keyword>
<evidence type="ECO:0000259" key="3">
    <source>
        <dbReference type="Pfam" id="PF16808"/>
    </source>
</evidence>
<feature type="coiled-coil region" evidence="1">
    <location>
        <begin position="81"/>
        <end position="112"/>
    </location>
</feature>
<evidence type="ECO:0000313" key="5">
    <source>
        <dbReference type="Proteomes" id="UP001160148"/>
    </source>
</evidence>
<protein>
    <recommendedName>
        <fullName evidence="3">cGMP-dependent protein kinase N-terminal coiled-coil domain-containing protein</fullName>
    </recommendedName>
</protein>
<dbReference type="Gene3D" id="1.20.5.490">
    <property type="entry name" value="Single helix bin"/>
    <property type="match status" value="1"/>
</dbReference>
<dbReference type="Pfam" id="PF16808">
    <property type="entry name" value="PKcGMP_CC"/>
    <property type="match status" value="1"/>
</dbReference>
<feature type="domain" description="cGMP-dependent protein kinase N-terminal coiled-coil" evidence="3">
    <location>
        <begin position="84"/>
        <end position="117"/>
    </location>
</feature>